<organism evidence="1 2">
    <name type="scientific">Streptomyces zingiberis</name>
    <dbReference type="NCBI Taxonomy" id="2053010"/>
    <lineage>
        <taxon>Bacteria</taxon>
        <taxon>Bacillati</taxon>
        <taxon>Actinomycetota</taxon>
        <taxon>Actinomycetes</taxon>
        <taxon>Kitasatosporales</taxon>
        <taxon>Streptomycetaceae</taxon>
        <taxon>Streptomyces</taxon>
    </lineage>
</organism>
<proteinExistence type="predicted"/>
<evidence type="ECO:0000313" key="1">
    <source>
        <dbReference type="EMBL" id="NJQ01125.1"/>
    </source>
</evidence>
<name>A0ABX1BTT6_9ACTN</name>
<accession>A0ABX1BTT6</accession>
<sequence>MARSHPNHRLKRLLAEAGMSGETLARAVNRTAAESGRVLRYSRKTVAGWLAGSRPPAPVPALVAEVLTRRLGRYVSLQETGLSPLPDEPVDPLLATGGRGREALATLTAADTGADTRAALRGLPLRPSATPPAWAEAEPGPARGEWCLGAGDLAALSQTTAHYARVSDTYGGAHSRTALAVYLATDGAAFLAARCDAPTHAQLLGNLSRLTHVLARMCADCRQNGLAQRYFHVAAQLAVEAGDRTQYAVTLRAMSAQLSRLGHRGTELALSAWRAAPEDASPAIKSFLLSNLAVVHAAAGRERRALDVLSDATTLHGGRDEPPAPPFSGYPLAALHYQRGHVLQSLGDYDRAGAALAASLRHRSPFAHRARALTLAKLGEVLLLEGRLEKACEVTDRLLEDYGRIRCPSTTNRVRSLRTRLMPHARRPAVRSAIGRLEGYTAQQGSPAFTR</sequence>
<gene>
    <name evidence="1" type="ORF">HCK00_11425</name>
</gene>
<dbReference type="Gene3D" id="1.25.40.10">
    <property type="entry name" value="Tetratricopeptide repeat domain"/>
    <property type="match status" value="1"/>
</dbReference>
<dbReference type="EMBL" id="JAATEN010000007">
    <property type="protein sequence ID" value="NJQ01125.1"/>
    <property type="molecule type" value="Genomic_DNA"/>
</dbReference>
<evidence type="ECO:0000313" key="2">
    <source>
        <dbReference type="Proteomes" id="UP000695264"/>
    </source>
</evidence>
<keyword evidence="2" id="KW-1185">Reference proteome</keyword>
<dbReference type="Proteomes" id="UP000695264">
    <property type="component" value="Unassembled WGS sequence"/>
</dbReference>
<protein>
    <submittedName>
        <fullName evidence="1">Tetratricopeptide repeat protein</fullName>
    </submittedName>
</protein>
<dbReference type="InterPro" id="IPR011990">
    <property type="entry name" value="TPR-like_helical_dom_sf"/>
</dbReference>
<comment type="caution">
    <text evidence="1">The sequence shown here is derived from an EMBL/GenBank/DDBJ whole genome shotgun (WGS) entry which is preliminary data.</text>
</comment>
<dbReference type="RefSeq" id="WP_168101737.1">
    <property type="nucleotide sequence ID" value="NZ_JAATEN010000007.1"/>
</dbReference>
<dbReference type="SUPFAM" id="SSF48452">
    <property type="entry name" value="TPR-like"/>
    <property type="match status" value="1"/>
</dbReference>
<reference evidence="1 2" key="1">
    <citation type="submission" date="2020-03" db="EMBL/GenBank/DDBJ databases">
        <title>WGS of actinomycetes isolated from Thailand.</title>
        <authorList>
            <person name="Thawai C."/>
        </authorList>
    </citation>
    <scope>NUCLEOTIDE SEQUENCE [LARGE SCALE GENOMIC DNA]</scope>
    <source>
        <strain evidence="1 2">PLAI 1-29</strain>
    </source>
</reference>